<dbReference type="EMBL" id="MG807320">
    <property type="protein sequence ID" value="AVL94598.1"/>
    <property type="molecule type" value="Genomic_DNA"/>
</dbReference>
<keyword evidence="3" id="KW-1185">Reference proteome</keyword>
<gene>
    <name evidence="2" type="ORF">mc_212</name>
</gene>
<evidence type="ECO:0000313" key="2">
    <source>
        <dbReference type="EMBL" id="AVL94598.1"/>
    </source>
</evidence>
<evidence type="ECO:0000313" key="3">
    <source>
        <dbReference type="Proteomes" id="UP000289600"/>
    </source>
</evidence>
<feature type="compositionally biased region" description="Low complexity" evidence="1">
    <location>
        <begin position="44"/>
        <end position="62"/>
    </location>
</feature>
<protein>
    <submittedName>
        <fullName evidence="2">Uncharacterized protein</fullName>
    </submittedName>
</protein>
<dbReference type="Proteomes" id="UP000289600">
    <property type="component" value="Segment"/>
</dbReference>
<feature type="region of interest" description="Disordered" evidence="1">
    <location>
        <begin position="41"/>
        <end position="67"/>
    </location>
</feature>
<sequence length="320" mass="37326">MNSLNNSTEKRTLFSILNGNKNKSQVNKSCNNTIPIVSENNYVTNSTNSTSSTNSTGQTNSNNDRRSVISLNSNTISGRKSYDKNSLACICEIIRQKVTERCTLNNKFLDTSDQLVLERVQKKFEEKKNDWNLMMDFILKHMIILDEKYIQYNHLDIKDLIRDQISNISFSYIILEDSNTFKQNIINYIKSLDIFMSEIHQCKVRLSKLNLQISKHQNIKKDNLKSITLAEQKIKSSNISHNETIINKKNIETYKKIIEETELMLKSCDKNKEIFNQTILDNIYFINTNLKFNTISSYFMHNDWIPYLDNNIFPSGRNII</sequence>
<reference evidence="3" key="1">
    <citation type="submission" date="2018-01" db="EMBL/GenBank/DDBJ databases">
        <title>Testimony of 'menage a trois' revealed by the proteome of Megavirus virophage.</title>
        <authorList>
            <person name="Jeudy S."/>
            <person name="Bertaux L."/>
            <person name="Alempic J.-M."/>
            <person name="Lartigue A."/>
            <person name="Legendre M."/>
            <person name="Philippe N."/>
            <person name="Beucher L."/>
            <person name="Biondi E."/>
            <person name="Juul S."/>
            <person name="Turner D."/>
            <person name="Coute Y."/>
            <person name="Claverie J.-M."/>
            <person name="Abergel C."/>
        </authorList>
    </citation>
    <scope>NUCLEOTIDE SEQUENCE [LARGE SCALE GENOMIC DNA]</scope>
</reference>
<proteinExistence type="predicted"/>
<evidence type="ECO:0000256" key="1">
    <source>
        <dbReference type="SAM" id="MobiDB-lite"/>
    </source>
</evidence>
<organism evidence="2 3">
    <name type="scientific">Moumouvirus australiensis</name>
    <dbReference type="NCBI Taxonomy" id="2109587"/>
    <lineage>
        <taxon>Viruses</taxon>
        <taxon>Varidnaviria</taxon>
        <taxon>Bamfordvirae</taxon>
        <taxon>Nucleocytoviricota</taxon>
        <taxon>Megaviricetes</taxon>
        <taxon>Imitervirales</taxon>
        <taxon>Mimiviridae</taxon>
        <taxon>Megamimivirinae</taxon>
        <taxon>Moumouvirus</taxon>
        <taxon>Moumouvirus australiense</taxon>
    </lineage>
</organism>
<name>A0A2P1EL34_9VIRU</name>
<accession>A0A2P1EL34</accession>